<reference evidence="1" key="1">
    <citation type="journal article" date="2019" name="Emerg. Microbes Infect.">
        <title>Comprehensive subspecies identification of 175 nontuberculous mycobacteria species based on 7547 genomic profiles.</title>
        <authorList>
            <person name="Matsumoto Y."/>
            <person name="Kinjo T."/>
            <person name="Motooka D."/>
            <person name="Nabeya D."/>
            <person name="Jung N."/>
            <person name="Uechi K."/>
            <person name="Horii T."/>
            <person name="Iida T."/>
            <person name="Fujita J."/>
            <person name="Nakamura S."/>
        </authorList>
    </citation>
    <scope>NUCLEOTIDE SEQUENCE [LARGE SCALE GENOMIC DNA]</scope>
    <source>
        <strain evidence="1">JCM 13671</strain>
    </source>
</reference>
<proteinExistence type="predicted"/>
<dbReference type="Gene3D" id="3.30.1390.10">
    <property type="match status" value="1"/>
</dbReference>
<accession>A0A7I7XTT2</accession>
<dbReference type="Pfam" id="PF00542">
    <property type="entry name" value="Ribosomal_L12"/>
    <property type="match status" value="1"/>
</dbReference>
<dbReference type="AlphaFoldDB" id="A0A7I7XTT2"/>
<dbReference type="Proteomes" id="UP000466931">
    <property type="component" value="Chromosome"/>
</dbReference>
<evidence type="ECO:0000313" key="1">
    <source>
        <dbReference type="EMBL" id="BBZ32352.1"/>
    </source>
</evidence>
<gene>
    <name evidence="1" type="ORF">MCNF_09570</name>
</gene>
<keyword evidence="2" id="KW-1185">Reference proteome</keyword>
<dbReference type="GO" id="GO:0003735">
    <property type="term" value="F:structural constituent of ribosome"/>
    <property type="evidence" value="ECO:0007669"/>
    <property type="project" value="InterPro"/>
</dbReference>
<organism evidence="1 2">
    <name type="scientific">Mycolicibacterium confluentis</name>
    <dbReference type="NCBI Taxonomy" id="28047"/>
    <lineage>
        <taxon>Bacteria</taxon>
        <taxon>Bacillati</taxon>
        <taxon>Actinomycetota</taxon>
        <taxon>Actinomycetes</taxon>
        <taxon>Mycobacteriales</taxon>
        <taxon>Mycobacteriaceae</taxon>
        <taxon>Mycolicibacterium</taxon>
    </lineage>
</organism>
<name>A0A7I7XTT2_9MYCO</name>
<evidence type="ECO:0000313" key="2">
    <source>
        <dbReference type="Proteomes" id="UP000466931"/>
    </source>
</evidence>
<reference evidence="1" key="2">
    <citation type="submission" date="2020-02" db="EMBL/GenBank/DDBJ databases">
        <authorList>
            <person name="Matsumoto Y."/>
            <person name="Motooka D."/>
            <person name="Nakamura S."/>
        </authorList>
    </citation>
    <scope>NUCLEOTIDE SEQUENCE</scope>
    <source>
        <strain evidence="1">JCM 13671</strain>
    </source>
</reference>
<dbReference type="EMBL" id="AP022612">
    <property type="protein sequence ID" value="BBZ32352.1"/>
    <property type="molecule type" value="Genomic_DNA"/>
</dbReference>
<dbReference type="InterPro" id="IPR013823">
    <property type="entry name" value="Ribosomal_bL12_C"/>
</dbReference>
<dbReference type="OrthoDB" id="3298842at2"/>
<sequence length="86" mass="9351">MGLFGAGGSDEDLERRIAELERRVAELERAAFLAGQPIRTQPVDEPGVSEMVRHLAVGGNKIAAIKLLRDETGLGLKEAKEIVDRL</sequence>
<dbReference type="SUPFAM" id="SSF54736">
    <property type="entry name" value="ClpS-like"/>
    <property type="match status" value="1"/>
</dbReference>
<dbReference type="InterPro" id="IPR014719">
    <property type="entry name" value="Ribosomal_bL12_C/ClpS-like"/>
</dbReference>
<dbReference type="RefSeq" id="WP_085156557.1">
    <property type="nucleotide sequence ID" value="NZ_AP022612.1"/>
</dbReference>
<protein>
    <submittedName>
        <fullName evidence="1">Uncharacterized protein</fullName>
    </submittedName>
</protein>
<dbReference type="GO" id="GO:0006412">
    <property type="term" value="P:translation"/>
    <property type="evidence" value="ECO:0007669"/>
    <property type="project" value="InterPro"/>
</dbReference>